<name>A0ACB8U184_9APHY</name>
<dbReference type="EMBL" id="MU274915">
    <property type="protein sequence ID" value="KAI0088077.1"/>
    <property type="molecule type" value="Genomic_DNA"/>
</dbReference>
<dbReference type="Proteomes" id="UP001055072">
    <property type="component" value="Unassembled WGS sequence"/>
</dbReference>
<comment type="caution">
    <text evidence="1">The sequence shown here is derived from an EMBL/GenBank/DDBJ whole genome shotgun (WGS) entry which is preliminary data.</text>
</comment>
<sequence length="435" mass="47174">MSMQIHAPSPIISGTPMSPPTNRRQSRSLSRPTSPLSPTTNLPSTVTRPGMPRPPSRSERLLRDTLRKVEEHDRMMALNTLPIPSLFGAQQPAHGFMSPPPPGGRRSRRATSSSTTTDASMDAFAYCDTGACDSDEENVYDDVGSAQWLQLSSSRSSSSSGDAIPVPHPQRPHAQPQLARHYSDDYETRHREYMDASGYVSPSSPSPVRVQLQRSARSAPNGTRPSHASPQSASRSSVDAGRGLPMQAPHSAVLHSRLEGVLRCAKDAERARSRERDSSGGSGGSNSLASSRNMSVEGEWYFAPGEQTSSPTSSSMDSSSYRKTRSRGNTTSSQTFRSPRSTNSQLPANIKVPSHHVFNPLTPPPTPPFNALTAAAQCKAMDGYVSFANIEGLGIPDGEDDCDEDEARRNGRWLKWFHRGQAKSGRDSIEGTFSR</sequence>
<keyword evidence="2" id="KW-1185">Reference proteome</keyword>
<evidence type="ECO:0000313" key="2">
    <source>
        <dbReference type="Proteomes" id="UP001055072"/>
    </source>
</evidence>
<accession>A0ACB8U184</accession>
<evidence type="ECO:0000313" key="1">
    <source>
        <dbReference type="EMBL" id="KAI0088077.1"/>
    </source>
</evidence>
<proteinExistence type="predicted"/>
<organism evidence="1 2">
    <name type="scientific">Irpex rosettiformis</name>
    <dbReference type="NCBI Taxonomy" id="378272"/>
    <lineage>
        <taxon>Eukaryota</taxon>
        <taxon>Fungi</taxon>
        <taxon>Dikarya</taxon>
        <taxon>Basidiomycota</taxon>
        <taxon>Agaricomycotina</taxon>
        <taxon>Agaricomycetes</taxon>
        <taxon>Polyporales</taxon>
        <taxon>Irpicaceae</taxon>
        <taxon>Irpex</taxon>
    </lineage>
</organism>
<protein>
    <submittedName>
        <fullName evidence="1">Uncharacterized protein</fullName>
    </submittedName>
</protein>
<gene>
    <name evidence="1" type="ORF">BDY19DRAFT_208372</name>
</gene>
<reference evidence="1" key="1">
    <citation type="journal article" date="2021" name="Environ. Microbiol.">
        <title>Gene family expansions and transcriptome signatures uncover fungal adaptations to wood decay.</title>
        <authorList>
            <person name="Hage H."/>
            <person name="Miyauchi S."/>
            <person name="Viragh M."/>
            <person name="Drula E."/>
            <person name="Min B."/>
            <person name="Chaduli D."/>
            <person name="Navarro D."/>
            <person name="Favel A."/>
            <person name="Norest M."/>
            <person name="Lesage-Meessen L."/>
            <person name="Balint B."/>
            <person name="Merenyi Z."/>
            <person name="de Eugenio L."/>
            <person name="Morin E."/>
            <person name="Martinez A.T."/>
            <person name="Baldrian P."/>
            <person name="Stursova M."/>
            <person name="Martinez M.J."/>
            <person name="Novotny C."/>
            <person name="Magnuson J.K."/>
            <person name="Spatafora J.W."/>
            <person name="Maurice S."/>
            <person name="Pangilinan J."/>
            <person name="Andreopoulos W."/>
            <person name="LaButti K."/>
            <person name="Hundley H."/>
            <person name="Na H."/>
            <person name="Kuo A."/>
            <person name="Barry K."/>
            <person name="Lipzen A."/>
            <person name="Henrissat B."/>
            <person name="Riley R."/>
            <person name="Ahrendt S."/>
            <person name="Nagy L.G."/>
            <person name="Grigoriev I.V."/>
            <person name="Martin F."/>
            <person name="Rosso M.N."/>
        </authorList>
    </citation>
    <scope>NUCLEOTIDE SEQUENCE</scope>
    <source>
        <strain evidence="1">CBS 384.51</strain>
    </source>
</reference>